<dbReference type="Proteomes" id="UP001144323">
    <property type="component" value="Unassembled WGS sequence"/>
</dbReference>
<proteinExistence type="inferred from homology"/>
<name>A0A9W6GRM0_9HYPH</name>
<organism evidence="3 4">
    <name type="scientific">Methylocystis echinoides</name>
    <dbReference type="NCBI Taxonomy" id="29468"/>
    <lineage>
        <taxon>Bacteria</taxon>
        <taxon>Pseudomonadati</taxon>
        <taxon>Pseudomonadota</taxon>
        <taxon>Alphaproteobacteria</taxon>
        <taxon>Hyphomicrobiales</taxon>
        <taxon>Methylocystaceae</taxon>
        <taxon>Methylocystis</taxon>
    </lineage>
</organism>
<protein>
    <submittedName>
        <fullName evidence="3">Universal stress protein</fullName>
    </submittedName>
</protein>
<dbReference type="SUPFAM" id="SSF52402">
    <property type="entry name" value="Adenine nucleotide alpha hydrolases-like"/>
    <property type="match status" value="2"/>
</dbReference>
<reference evidence="3" key="1">
    <citation type="journal article" date="2023" name="Int. J. Syst. Evol. Microbiol.">
        <title>Methylocystis iwaonis sp. nov., a type II methane-oxidizing bacterium from surface soil of a rice paddy field in Japan, and emended description of the genus Methylocystis (ex Whittenbury et al. 1970) Bowman et al. 1993.</title>
        <authorList>
            <person name="Kaise H."/>
            <person name="Sawadogo J.B."/>
            <person name="Alam M.S."/>
            <person name="Ueno C."/>
            <person name="Dianou D."/>
            <person name="Shinjo R."/>
            <person name="Asakawa S."/>
        </authorList>
    </citation>
    <scope>NUCLEOTIDE SEQUENCE</scope>
    <source>
        <strain evidence="3">LMG27198</strain>
    </source>
</reference>
<dbReference type="EMBL" id="BSEC01000001">
    <property type="protein sequence ID" value="GLI91802.1"/>
    <property type="molecule type" value="Genomic_DNA"/>
</dbReference>
<dbReference type="RefSeq" id="WP_281800630.1">
    <property type="nucleotide sequence ID" value="NZ_BSEC01000001.1"/>
</dbReference>
<feature type="domain" description="UspA" evidence="2">
    <location>
        <begin position="213"/>
        <end position="270"/>
    </location>
</feature>
<evidence type="ECO:0000259" key="2">
    <source>
        <dbReference type="Pfam" id="PF00582"/>
    </source>
</evidence>
<dbReference type="Pfam" id="PF00582">
    <property type="entry name" value="Usp"/>
    <property type="match status" value="2"/>
</dbReference>
<dbReference type="PANTHER" id="PTHR46268:SF6">
    <property type="entry name" value="UNIVERSAL STRESS PROTEIN UP12"/>
    <property type="match status" value="1"/>
</dbReference>
<dbReference type="AlphaFoldDB" id="A0A9W6GRM0"/>
<dbReference type="Gene3D" id="3.40.50.620">
    <property type="entry name" value="HUPs"/>
    <property type="match status" value="1"/>
</dbReference>
<comment type="similarity">
    <text evidence="1">Belongs to the universal stress protein A family.</text>
</comment>
<dbReference type="InterPro" id="IPR006016">
    <property type="entry name" value="UspA"/>
</dbReference>
<dbReference type="PRINTS" id="PR01438">
    <property type="entry name" value="UNVRSLSTRESS"/>
</dbReference>
<gene>
    <name evidence="3" type="ORF">LMG27198_07940</name>
</gene>
<sequence length="273" mass="30158">MIGEPPKSIIHPTDLSFASQDAFAHALRIAVATQGDLHLVHIAEPAEDDPDDWNRFPHVREMLARWRMIEPGASRQEAAEKLGVKFIKASIESQSPVQGVAAYVHRHLCDLMVLMTHSRSGLERWLEDSVAEETVRETHMPALFLREDHKGFVDRDTGKLSLNTVLMPVEASVPPLDAFRHVADFAHALNPAADVMLLHVGEELPIFDGLLPHIELRQGPVIETILAYAGEIGADLIAMPTQGRRGLLDALRGTTTERVLHEAPCPVYAIPAK</sequence>
<feature type="domain" description="UspA" evidence="2">
    <location>
        <begin position="7"/>
        <end position="145"/>
    </location>
</feature>
<keyword evidence="4" id="KW-1185">Reference proteome</keyword>
<dbReference type="PANTHER" id="PTHR46268">
    <property type="entry name" value="STRESS RESPONSE PROTEIN NHAX"/>
    <property type="match status" value="1"/>
</dbReference>
<evidence type="ECO:0000256" key="1">
    <source>
        <dbReference type="ARBA" id="ARBA00008791"/>
    </source>
</evidence>
<dbReference type="InterPro" id="IPR006015">
    <property type="entry name" value="Universal_stress_UspA"/>
</dbReference>
<comment type="caution">
    <text evidence="3">The sequence shown here is derived from an EMBL/GenBank/DDBJ whole genome shotgun (WGS) entry which is preliminary data.</text>
</comment>
<evidence type="ECO:0000313" key="3">
    <source>
        <dbReference type="EMBL" id="GLI91802.1"/>
    </source>
</evidence>
<dbReference type="InterPro" id="IPR014729">
    <property type="entry name" value="Rossmann-like_a/b/a_fold"/>
</dbReference>
<dbReference type="CDD" id="cd00293">
    <property type="entry name" value="USP-like"/>
    <property type="match status" value="2"/>
</dbReference>
<dbReference type="Gene3D" id="3.40.50.12370">
    <property type="match status" value="1"/>
</dbReference>
<accession>A0A9W6GRM0</accession>
<evidence type="ECO:0000313" key="4">
    <source>
        <dbReference type="Proteomes" id="UP001144323"/>
    </source>
</evidence>